<comment type="caution">
    <text evidence="4">Lacks conserved residue(s) required for the propagation of feature annotation.</text>
</comment>
<dbReference type="RefSeq" id="WP_232175863.1">
    <property type="nucleotide sequence ID" value="NZ_JAJPWV010000001.1"/>
</dbReference>
<dbReference type="InterPro" id="IPR015421">
    <property type="entry name" value="PyrdxlP-dep_Trfase_major"/>
</dbReference>
<dbReference type="EC" id="3.7.1.3" evidence="4 5"/>
<reference evidence="7 8" key="1">
    <citation type="submission" date="2021-12" db="EMBL/GenBank/DDBJ databases">
        <title>Mucilaginibacter roseus genome.</title>
        <authorList>
            <person name="Ferreira J.R."/>
            <person name="Newman J.D."/>
        </authorList>
    </citation>
    <scope>NUCLEOTIDE SEQUENCE [LARGE SCALE GENOMIC DNA]</scope>
    <source>
        <strain evidence="7 8">LMG 28454</strain>
    </source>
</reference>
<accession>A0ABS8U226</accession>
<comment type="function">
    <text evidence="4 6">Catalyzes the cleavage of L-kynurenine (L-Kyn) and L-3-hydroxykynurenine (L-3OHKyn) into anthranilic acid (AA) and 3-hydroxyanthranilic acid (3-OHAA), respectively.</text>
</comment>
<comment type="catalytic activity">
    <reaction evidence="4 6">
        <text>L-kynurenine + H2O = anthranilate + L-alanine + H(+)</text>
        <dbReference type="Rhea" id="RHEA:16813"/>
        <dbReference type="ChEBI" id="CHEBI:15377"/>
        <dbReference type="ChEBI" id="CHEBI:15378"/>
        <dbReference type="ChEBI" id="CHEBI:16567"/>
        <dbReference type="ChEBI" id="CHEBI:57959"/>
        <dbReference type="ChEBI" id="CHEBI:57972"/>
        <dbReference type="EC" id="3.7.1.3"/>
    </reaction>
</comment>
<feature type="binding site" evidence="4">
    <location>
        <position position="301"/>
    </location>
    <ligand>
        <name>pyridoxal 5'-phosphate</name>
        <dbReference type="ChEBI" id="CHEBI:597326"/>
    </ligand>
</feature>
<dbReference type="PIRSF" id="PIRSF038800">
    <property type="entry name" value="KYNU"/>
    <property type="match status" value="1"/>
</dbReference>
<keyword evidence="1 4" id="KW-0662">Pyridine nucleotide biosynthesis</keyword>
<name>A0ABS8U226_9SPHI</name>
<evidence type="ECO:0000256" key="6">
    <source>
        <dbReference type="PIRNR" id="PIRNR038800"/>
    </source>
</evidence>
<dbReference type="Gene3D" id="3.40.640.10">
    <property type="entry name" value="Type I PLP-dependent aspartate aminotransferase-like (Major domain)"/>
    <property type="match status" value="1"/>
</dbReference>
<feature type="binding site" evidence="4">
    <location>
        <begin position="133"/>
        <end position="136"/>
    </location>
    <ligand>
        <name>pyridoxal 5'-phosphate</name>
        <dbReference type="ChEBI" id="CHEBI:597326"/>
    </ligand>
</feature>
<sequence>MTYNTTADFAKQADADDPLAIFRQQFLIPQHDGKDAVYLCGNSLGLQPKAAERYLKDQLGYWQDKAVEGWFDGDKPWLGYHREVAALVAPIVGAESNEVSVMNSLTVNLHLLLVSFYNPTSKRFKILMEAGAFPSDQYAVESQVKFYDLDPAEAIIELKPRENEHTLRTEDIIEAIETHKDELTLVLFGGINYYTGQVFNMQAITEAAHKAGAYAGFDLAHAAGNVPVQLHNSGVDFACWCSYKYMNSGPGGISGIFVHQKHHNTNFKRFAGWWGYREDKRFLMQPGFDPAVGAEGWQVSTSPVMLLALHKASLDIFEQAGGINVLREKSVKLTGYFEYLIKSINEDLGKEVYQIITPANSDERGCQLSIICRYKPKETFNHLVSKDIIGDWREPDVIRLSPVPLYNSFADVYTAYLGLREAIQIIDI</sequence>
<gene>
    <name evidence="4 7" type="primary">kynU</name>
    <name evidence="7" type="ORF">LT679_04355</name>
</gene>
<dbReference type="GO" id="GO:0030429">
    <property type="term" value="F:kynureninase activity"/>
    <property type="evidence" value="ECO:0007669"/>
    <property type="project" value="UniProtKB-EC"/>
</dbReference>
<protein>
    <recommendedName>
        <fullName evidence="4 5">Kynureninase</fullName>
        <ecNumber evidence="4 5">3.7.1.3</ecNumber>
    </recommendedName>
    <alternativeName>
        <fullName evidence="4">L-kynurenine hydrolase</fullName>
    </alternativeName>
</protein>
<dbReference type="Pfam" id="PF22580">
    <property type="entry name" value="KYNU_C"/>
    <property type="match status" value="1"/>
</dbReference>
<comment type="subunit">
    <text evidence="4 6">Homodimer.</text>
</comment>
<dbReference type="InterPro" id="IPR010111">
    <property type="entry name" value="Kynureninase"/>
</dbReference>
<feature type="binding site" evidence="4">
    <location>
        <position position="221"/>
    </location>
    <ligand>
        <name>pyridoxal 5'-phosphate</name>
        <dbReference type="ChEBI" id="CHEBI:597326"/>
    </ligand>
</feature>
<evidence type="ECO:0000313" key="8">
    <source>
        <dbReference type="Proteomes" id="UP001199919"/>
    </source>
</evidence>
<keyword evidence="2 4" id="KW-0378">Hydrolase</keyword>
<feature type="binding site" evidence="4">
    <location>
        <position position="105"/>
    </location>
    <ligand>
        <name>pyridoxal 5'-phosphate</name>
        <dbReference type="ChEBI" id="CHEBI:597326"/>
    </ligand>
</feature>
<evidence type="ECO:0000256" key="1">
    <source>
        <dbReference type="ARBA" id="ARBA00022642"/>
    </source>
</evidence>
<evidence type="ECO:0000256" key="2">
    <source>
        <dbReference type="ARBA" id="ARBA00022801"/>
    </source>
</evidence>
<dbReference type="HAMAP" id="MF_01970">
    <property type="entry name" value="Kynureninase"/>
    <property type="match status" value="1"/>
</dbReference>
<keyword evidence="3 4" id="KW-0663">Pyridoxal phosphate</keyword>
<proteinExistence type="inferred from homology"/>
<feature type="binding site" evidence="4">
    <location>
        <position position="106"/>
    </location>
    <ligand>
        <name>pyridoxal 5'-phosphate</name>
        <dbReference type="ChEBI" id="CHEBI:597326"/>
    </ligand>
</feature>
<evidence type="ECO:0000256" key="4">
    <source>
        <dbReference type="HAMAP-Rule" id="MF_01970"/>
    </source>
</evidence>
<comment type="caution">
    <text evidence="7">The sequence shown here is derived from an EMBL/GenBank/DDBJ whole genome shotgun (WGS) entry which is preliminary data.</text>
</comment>
<keyword evidence="8" id="KW-1185">Reference proteome</keyword>
<comment type="cofactor">
    <cofactor evidence="4 6">
        <name>pyridoxal 5'-phosphate</name>
        <dbReference type="ChEBI" id="CHEBI:597326"/>
    </cofactor>
</comment>
<dbReference type="PANTHER" id="PTHR14084:SF0">
    <property type="entry name" value="KYNURENINASE"/>
    <property type="match status" value="1"/>
</dbReference>
<dbReference type="PANTHER" id="PTHR14084">
    <property type="entry name" value="KYNURENINASE"/>
    <property type="match status" value="1"/>
</dbReference>
<evidence type="ECO:0000313" key="7">
    <source>
        <dbReference type="EMBL" id="MCD8739824.1"/>
    </source>
</evidence>
<dbReference type="InterPro" id="IPR015422">
    <property type="entry name" value="PyrdxlP-dep_Trfase_small"/>
</dbReference>
<dbReference type="Gene3D" id="3.90.1150.10">
    <property type="entry name" value="Aspartate Aminotransferase, domain 1"/>
    <property type="match status" value="1"/>
</dbReference>
<comment type="catalytic activity">
    <reaction evidence="6">
        <text>3-hydroxy-L-kynurenine + H2O = 3-hydroxyanthranilate + L-alanine + H(+)</text>
        <dbReference type="Rhea" id="RHEA:25143"/>
        <dbReference type="ChEBI" id="CHEBI:15377"/>
        <dbReference type="ChEBI" id="CHEBI:15378"/>
        <dbReference type="ChEBI" id="CHEBI:36559"/>
        <dbReference type="ChEBI" id="CHEBI:57972"/>
        <dbReference type="ChEBI" id="CHEBI:58125"/>
        <dbReference type="EC" id="3.7.1.3"/>
    </reaction>
</comment>
<evidence type="ECO:0000256" key="5">
    <source>
        <dbReference type="NCBIfam" id="TIGR01814"/>
    </source>
</evidence>
<comment type="similarity">
    <text evidence="4 6">Belongs to the kynureninase family.</text>
</comment>
<dbReference type="InterPro" id="IPR015424">
    <property type="entry name" value="PyrdxlP-dep_Trfase"/>
</dbReference>
<evidence type="ECO:0000256" key="3">
    <source>
        <dbReference type="ARBA" id="ARBA00022898"/>
    </source>
</evidence>
<feature type="binding site" evidence="4">
    <location>
        <position position="218"/>
    </location>
    <ligand>
        <name>pyridoxal 5'-phosphate</name>
        <dbReference type="ChEBI" id="CHEBI:597326"/>
    </ligand>
</feature>
<comment type="pathway">
    <text evidence="4 6">Amino-acid degradation; L-kynurenine degradation; L-alanine and anthranilate from L-kynurenine: step 1/1.</text>
</comment>
<dbReference type="EMBL" id="JAJPWV010000001">
    <property type="protein sequence ID" value="MCD8739824.1"/>
    <property type="molecule type" value="Genomic_DNA"/>
</dbReference>
<organism evidence="7 8">
    <name type="scientific">Mucilaginibacter roseus</name>
    <dbReference type="NCBI Taxonomy" id="1528868"/>
    <lineage>
        <taxon>Bacteria</taxon>
        <taxon>Pseudomonadati</taxon>
        <taxon>Bacteroidota</taxon>
        <taxon>Sphingobacteriia</taxon>
        <taxon>Sphingobacteriales</taxon>
        <taxon>Sphingobacteriaceae</taxon>
        <taxon>Mucilaginibacter</taxon>
    </lineage>
</organism>
<dbReference type="Proteomes" id="UP001199919">
    <property type="component" value="Unassembled WGS sequence"/>
</dbReference>
<dbReference type="SUPFAM" id="SSF53383">
    <property type="entry name" value="PLP-dependent transferases"/>
    <property type="match status" value="1"/>
</dbReference>
<dbReference type="NCBIfam" id="TIGR01814">
    <property type="entry name" value="kynureninase"/>
    <property type="match status" value="1"/>
</dbReference>
<feature type="modified residue" description="N6-(pyridoxal phosphate)lysine" evidence="4">
    <location>
        <position position="244"/>
    </location>
</feature>
<comment type="pathway">
    <text evidence="4 6">Cofactor biosynthesis; NAD(+) biosynthesis; quinolinate from L-kynurenine: step 2/3.</text>
</comment>
<feature type="binding site" evidence="4">
    <location>
        <position position="243"/>
    </location>
    <ligand>
        <name>pyridoxal 5'-phosphate</name>
        <dbReference type="ChEBI" id="CHEBI:597326"/>
    </ligand>
</feature>
<feature type="binding site" evidence="4">
    <location>
        <position position="273"/>
    </location>
    <ligand>
        <name>pyridoxal 5'-phosphate</name>
        <dbReference type="ChEBI" id="CHEBI:597326"/>
    </ligand>
</feature>